<feature type="domain" description="SnoaL-like" evidence="1">
    <location>
        <begin position="5"/>
        <end position="104"/>
    </location>
</feature>
<sequence length="127" mass="13789">MSYAIEDYYAVVDTGELHAAMDLLAEQVEFAMLLPTGVRTGSGRAAMYEYLSGRPPVGRKHVLQRIAAAGDVQFAHGAVTESGKGTTGYFVAAMHIDAEGRIDRYQVSFSTEFALLPNESTDQRVQA</sequence>
<accession>A0ABP9KDM7</accession>
<evidence type="ECO:0000313" key="3">
    <source>
        <dbReference type="Proteomes" id="UP001500603"/>
    </source>
</evidence>
<dbReference type="InterPro" id="IPR037401">
    <property type="entry name" value="SnoaL-like"/>
</dbReference>
<gene>
    <name evidence="2" type="ORF">GCM10023318_30800</name>
</gene>
<dbReference type="RefSeq" id="WP_345496028.1">
    <property type="nucleotide sequence ID" value="NZ_BAABJM010000002.1"/>
</dbReference>
<dbReference type="Proteomes" id="UP001500603">
    <property type="component" value="Unassembled WGS sequence"/>
</dbReference>
<dbReference type="Pfam" id="PF12680">
    <property type="entry name" value="SnoaL_2"/>
    <property type="match status" value="1"/>
</dbReference>
<comment type="caution">
    <text evidence="2">The sequence shown here is derived from an EMBL/GenBank/DDBJ whole genome shotgun (WGS) entry which is preliminary data.</text>
</comment>
<reference evidence="3" key="1">
    <citation type="journal article" date="2019" name="Int. J. Syst. Evol. Microbiol.">
        <title>The Global Catalogue of Microorganisms (GCM) 10K type strain sequencing project: providing services to taxonomists for standard genome sequencing and annotation.</title>
        <authorList>
            <consortium name="The Broad Institute Genomics Platform"/>
            <consortium name="The Broad Institute Genome Sequencing Center for Infectious Disease"/>
            <person name="Wu L."/>
            <person name="Ma J."/>
        </authorList>
    </citation>
    <scope>NUCLEOTIDE SEQUENCE [LARGE SCALE GENOMIC DNA]</scope>
    <source>
        <strain evidence="3">JCM 18298</strain>
    </source>
</reference>
<protein>
    <recommendedName>
        <fullName evidence="1">SnoaL-like domain-containing protein</fullName>
    </recommendedName>
</protein>
<dbReference type="SUPFAM" id="SSF54427">
    <property type="entry name" value="NTF2-like"/>
    <property type="match status" value="1"/>
</dbReference>
<keyword evidence="3" id="KW-1185">Reference proteome</keyword>
<dbReference type="Gene3D" id="3.10.450.50">
    <property type="match status" value="1"/>
</dbReference>
<evidence type="ECO:0000313" key="2">
    <source>
        <dbReference type="EMBL" id="GAA5055112.1"/>
    </source>
</evidence>
<name>A0ABP9KDM7_9NOCA</name>
<organism evidence="2 3">
    <name type="scientific">Nocardia callitridis</name>
    <dbReference type="NCBI Taxonomy" id="648753"/>
    <lineage>
        <taxon>Bacteria</taxon>
        <taxon>Bacillati</taxon>
        <taxon>Actinomycetota</taxon>
        <taxon>Actinomycetes</taxon>
        <taxon>Mycobacteriales</taxon>
        <taxon>Nocardiaceae</taxon>
        <taxon>Nocardia</taxon>
    </lineage>
</organism>
<dbReference type="EMBL" id="BAABJM010000002">
    <property type="protein sequence ID" value="GAA5055112.1"/>
    <property type="molecule type" value="Genomic_DNA"/>
</dbReference>
<proteinExistence type="predicted"/>
<evidence type="ECO:0000259" key="1">
    <source>
        <dbReference type="Pfam" id="PF12680"/>
    </source>
</evidence>
<dbReference type="InterPro" id="IPR032710">
    <property type="entry name" value="NTF2-like_dom_sf"/>
</dbReference>